<dbReference type="InterPro" id="IPR050177">
    <property type="entry name" value="Lipid_A_modif_metabolic_enz"/>
</dbReference>
<dbReference type="Proteomes" id="UP000500826">
    <property type="component" value="Chromosome"/>
</dbReference>
<protein>
    <submittedName>
        <fullName evidence="2">SDR family oxidoreductase</fullName>
    </submittedName>
</protein>
<gene>
    <name evidence="2" type="ORF">HK414_01825</name>
</gene>
<feature type="domain" description="NAD-dependent epimerase/dehydratase" evidence="1">
    <location>
        <begin position="16"/>
        <end position="241"/>
    </location>
</feature>
<accession>A0ABX6P6D5</accession>
<dbReference type="PANTHER" id="PTHR43245">
    <property type="entry name" value="BIFUNCTIONAL POLYMYXIN RESISTANCE PROTEIN ARNA"/>
    <property type="match status" value="1"/>
</dbReference>
<evidence type="ECO:0000313" key="2">
    <source>
        <dbReference type="EMBL" id="QJW85706.1"/>
    </source>
</evidence>
<dbReference type="SUPFAM" id="SSF51735">
    <property type="entry name" value="NAD(P)-binding Rossmann-fold domains"/>
    <property type="match status" value="1"/>
</dbReference>
<keyword evidence="3" id="KW-1185">Reference proteome</keyword>
<reference evidence="2 3" key="2">
    <citation type="submission" date="2020-05" db="EMBL/GenBank/DDBJ databases">
        <authorList>
            <person name="Khan S.A."/>
            <person name="Jeon C.O."/>
            <person name="Chun B.H."/>
        </authorList>
    </citation>
    <scope>NUCLEOTIDE SEQUENCE [LARGE SCALE GENOMIC DNA]</scope>
    <source>
        <strain evidence="2 3">H242</strain>
    </source>
</reference>
<name>A0ABX6P6D5_9BURK</name>
<dbReference type="Pfam" id="PF01370">
    <property type="entry name" value="Epimerase"/>
    <property type="match status" value="1"/>
</dbReference>
<organism evidence="2 3">
    <name type="scientific">Ramlibacter terrae</name>
    <dbReference type="NCBI Taxonomy" id="2732511"/>
    <lineage>
        <taxon>Bacteria</taxon>
        <taxon>Pseudomonadati</taxon>
        <taxon>Pseudomonadota</taxon>
        <taxon>Betaproteobacteria</taxon>
        <taxon>Burkholderiales</taxon>
        <taxon>Comamonadaceae</taxon>
        <taxon>Ramlibacter</taxon>
    </lineage>
</organism>
<dbReference type="EMBL" id="CP053418">
    <property type="protein sequence ID" value="QJW85706.1"/>
    <property type="molecule type" value="Genomic_DNA"/>
</dbReference>
<proteinExistence type="predicted"/>
<dbReference type="InterPro" id="IPR036291">
    <property type="entry name" value="NAD(P)-bd_dom_sf"/>
</dbReference>
<evidence type="ECO:0000259" key="1">
    <source>
        <dbReference type="Pfam" id="PF01370"/>
    </source>
</evidence>
<dbReference type="Gene3D" id="3.40.50.720">
    <property type="entry name" value="NAD(P)-binding Rossmann-like Domain"/>
    <property type="match status" value="1"/>
</dbReference>
<dbReference type="PANTHER" id="PTHR43245:SF52">
    <property type="entry name" value="NAD-DEPENDENT EPIMERASE_DEHYDRATASE"/>
    <property type="match status" value="1"/>
</dbReference>
<dbReference type="InterPro" id="IPR001509">
    <property type="entry name" value="Epimerase_deHydtase"/>
</dbReference>
<dbReference type="CDD" id="cd05240">
    <property type="entry name" value="UDP_G4E_3_SDR_e"/>
    <property type="match status" value="1"/>
</dbReference>
<evidence type="ECO:0000313" key="3">
    <source>
        <dbReference type="Proteomes" id="UP000500826"/>
    </source>
</evidence>
<sequence length="345" mass="37507">MQRRRRRHDGAPARRVLVTGADGFLGRGLLQALAREPGLDAIVGADVRAVPADRRLPRVTYVQQDVRDPGVADALRAHGIDTVVHLASIVTPDPRMGRELAYEVDVLGTRNVVEACLAAGVAQVVVSSSGAAYGYHADNPAWLREADPLRGNEAFAYAHHKRLVEEMLADYRTRRPELLQTVLRIGTILGERVDNQITALFEKPRLLAVRGSDSPFVFIWDEDVAGAILHAVRTRRGGCFNLAGDGALTLPQIAERLGKPLLALPAGLLRAGLVVGQLLRLTRYGPEQLDFLRYRPVLLNTALKETLGYVPAKTSAQAFEGFVAARAAQGRPVTSVRPPSPAARR</sequence>
<reference evidence="2 3" key="1">
    <citation type="submission" date="2020-05" db="EMBL/GenBank/DDBJ databases">
        <title>Ramlibacter rhizophilus sp. nov., isolated from rhizosphere soil of national flower Mugunghwa from South Korea.</title>
        <authorList>
            <person name="Zheng-Fei Y."/>
            <person name="Huan T."/>
        </authorList>
    </citation>
    <scope>NUCLEOTIDE SEQUENCE [LARGE SCALE GENOMIC DNA]</scope>
    <source>
        <strain evidence="2 3">H242</strain>
    </source>
</reference>